<protein>
    <submittedName>
        <fullName evidence="2">NAD(P)-binding domain-containing protein</fullName>
    </submittedName>
</protein>
<reference evidence="3" key="1">
    <citation type="journal article" date="2019" name="Int. J. Syst. Evol. Microbiol.">
        <title>The Global Catalogue of Microorganisms (GCM) 10K type strain sequencing project: providing services to taxonomists for standard genome sequencing and annotation.</title>
        <authorList>
            <consortium name="The Broad Institute Genomics Platform"/>
            <consortium name="The Broad Institute Genome Sequencing Center for Infectious Disease"/>
            <person name="Wu L."/>
            <person name="Ma J."/>
        </authorList>
    </citation>
    <scope>NUCLEOTIDE SEQUENCE [LARGE SCALE GENOMIC DNA]</scope>
    <source>
        <strain evidence="3">DFY41</strain>
    </source>
</reference>
<organism evidence="2 3">
    <name type="scientific">Nocardioides taihuensis</name>
    <dbReference type="NCBI Taxonomy" id="1835606"/>
    <lineage>
        <taxon>Bacteria</taxon>
        <taxon>Bacillati</taxon>
        <taxon>Actinomycetota</taxon>
        <taxon>Actinomycetes</taxon>
        <taxon>Propionibacteriales</taxon>
        <taxon>Nocardioidaceae</taxon>
        <taxon>Nocardioides</taxon>
    </lineage>
</organism>
<evidence type="ECO:0000313" key="2">
    <source>
        <dbReference type="EMBL" id="MFC5175433.1"/>
    </source>
</evidence>
<dbReference type="SUPFAM" id="SSF51735">
    <property type="entry name" value="NAD(P)-binding Rossmann-fold domains"/>
    <property type="match status" value="1"/>
</dbReference>
<sequence>MRAAVLGTGIMGAGSVAEAVDGADAVLSLVYDEASVLAVADELVGALGPDAVWVQSSTVGPDGVRRIAAAAGAAAGRLVDGPVLGTRKPAEAGALVVLASRPAAARASAAPVLDAVGSRSVDVGETIGDASALQLVCNAFVATLNAGIAQSWALASALGPAPALFVEALRGGAMDAP</sequence>
<dbReference type="InterPro" id="IPR051265">
    <property type="entry name" value="HIBADH-related_NP60_sf"/>
</dbReference>
<comment type="caution">
    <text evidence="2">The sequence shown here is derived from an EMBL/GenBank/DDBJ whole genome shotgun (WGS) entry which is preliminary data.</text>
</comment>
<dbReference type="Pfam" id="PF03446">
    <property type="entry name" value="NAD_binding_2"/>
    <property type="match status" value="1"/>
</dbReference>
<dbReference type="RefSeq" id="WP_378586187.1">
    <property type="nucleotide sequence ID" value="NZ_JBHSKD010000002.1"/>
</dbReference>
<proteinExistence type="predicted"/>
<dbReference type="PANTHER" id="PTHR43580:SF2">
    <property type="entry name" value="CYTOKINE-LIKE NUCLEAR FACTOR N-PAC"/>
    <property type="match status" value="1"/>
</dbReference>
<evidence type="ECO:0000259" key="1">
    <source>
        <dbReference type="Pfam" id="PF03446"/>
    </source>
</evidence>
<dbReference type="InterPro" id="IPR006115">
    <property type="entry name" value="6PGDH_NADP-bd"/>
</dbReference>
<keyword evidence="3" id="KW-1185">Reference proteome</keyword>
<dbReference type="InterPro" id="IPR036291">
    <property type="entry name" value="NAD(P)-bd_dom_sf"/>
</dbReference>
<feature type="domain" description="6-phosphogluconate dehydrogenase NADP-binding" evidence="1">
    <location>
        <begin position="5"/>
        <end position="121"/>
    </location>
</feature>
<gene>
    <name evidence="2" type="ORF">ACFPGP_02035</name>
</gene>
<dbReference type="Proteomes" id="UP001596087">
    <property type="component" value="Unassembled WGS sequence"/>
</dbReference>
<dbReference type="Gene3D" id="3.40.50.720">
    <property type="entry name" value="NAD(P)-binding Rossmann-like Domain"/>
    <property type="match status" value="1"/>
</dbReference>
<accession>A0ABW0BEJ2</accession>
<dbReference type="EMBL" id="JBHSKD010000002">
    <property type="protein sequence ID" value="MFC5175433.1"/>
    <property type="molecule type" value="Genomic_DNA"/>
</dbReference>
<dbReference type="PANTHER" id="PTHR43580">
    <property type="entry name" value="OXIDOREDUCTASE GLYR1-RELATED"/>
    <property type="match status" value="1"/>
</dbReference>
<name>A0ABW0BEJ2_9ACTN</name>
<evidence type="ECO:0000313" key="3">
    <source>
        <dbReference type="Proteomes" id="UP001596087"/>
    </source>
</evidence>